<keyword evidence="3" id="KW-1185">Reference proteome</keyword>
<protein>
    <recommendedName>
        <fullName evidence="4">SURF1-like protein</fullName>
    </recommendedName>
</protein>
<keyword evidence="1" id="KW-0812">Transmembrane</keyword>
<keyword evidence="1" id="KW-0472">Membrane</keyword>
<evidence type="ECO:0000313" key="2">
    <source>
        <dbReference type="EMBL" id="MDV2468975.1"/>
    </source>
</evidence>
<organism evidence="2 3">
    <name type="scientific">Acinetobacter chinensis</name>
    <dbReference type="NCBI Taxonomy" id="2004650"/>
    <lineage>
        <taxon>Bacteria</taxon>
        <taxon>Pseudomonadati</taxon>
        <taxon>Pseudomonadota</taxon>
        <taxon>Gammaproteobacteria</taxon>
        <taxon>Moraxellales</taxon>
        <taxon>Moraxellaceae</taxon>
        <taxon>Acinetobacter</taxon>
    </lineage>
</organism>
<name>A0ABU3WF10_9GAMM</name>
<reference evidence="2 3" key="1">
    <citation type="submission" date="2023-06" db="EMBL/GenBank/DDBJ databases">
        <title>Genomic Analysis of Acinetobacter Strains Recovered from South Australian Aquatic Samples provides Insights into the Circulation of Antibiotic Resistance determinants in the Environment.</title>
        <authorList>
            <person name="Tobin L."/>
            <person name="Jarocki V.M."/>
            <person name="Kenyon J."/>
            <person name="Drigo B."/>
            <person name="Donner E."/>
            <person name="Djordjevic S.P."/>
            <person name="Hamidian M."/>
        </authorList>
    </citation>
    <scope>NUCLEOTIDE SEQUENCE [LARGE SCALE GENOMIC DNA]</scope>
    <source>
        <strain evidence="2 3">SAAc652</strain>
    </source>
</reference>
<dbReference type="PROSITE" id="PS51257">
    <property type="entry name" value="PROKAR_LIPOPROTEIN"/>
    <property type="match status" value="1"/>
</dbReference>
<gene>
    <name evidence="2" type="ORF">QR674_08255</name>
</gene>
<accession>A0ABU3WF10</accession>
<proteinExistence type="predicted"/>
<keyword evidence="1" id="KW-1133">Transmembrane helix</keyword>
<evidence type="ECO:0008006" key="4">
    <source>
        <dbReference type="Google" id="ProtNLM"/>
    </source>
</evidence>
<feature type="transmembrane region" description="Helical" evidence="1">
    <location>
        <begin position="192"/>
        <end position="214"/>
    </location>
</feature>
<comment type="caution">
    <text evidence="2">The sequence shown here is derived from an EMBL/GenBank/DDBJ whole genome shotgun (WGS) entry which is preliminary data.</text>
</comment>
<dbReference type="RefSeq" id="WP_317083423.1">
    <property type="nucleotide sequence ID" value="NZ_JASVDY010000002.1"/>
</dbReference>
<evidence type="ECO:0000256" key="1">
    <source>
        <dbReference type="SAM" id="Phobius"/>
    </source>
</evidence>
<evidence type="ECO:0000313" key="3">
    <source>
        <dbReference type="Proteomes" id="UP001278188"/>
    </source>
</evidence>
<dbReference type="Proteomes" id="UP001278188">
    <property type="component" value="Unassembled WGS sequence"/>
</dbReference>
<sequence length="220" mass="24491">MNKTLLFFISKFSFIGVITLLMLTACSKAPHEPKSGEYGKQLIASYDLTPEQIEALNKTSMPKPDMKDRPDLGIGFNGNAADNPYRFVIVARGHAIADGEVDLRFIGGVERSSQQGYRPEVYREDDTHSYKANEPVLLVIASDPFSIDATQNSAGNEFGTHAEITERNNFQFHSAQLQIWQGKGSVQSWTRYLGFAVIFIGIFAFVLSRTNLLADAFNRS</sequence>
<feature type="transmembrane region" description="Helical" evidence="1">
    <location>
        <begin position="6"/>
        <end position="26"/>
    </location>
</feature>
<dbReference type="EMBL" id="JASVDY010000002">
    <property type="protein sequence ID" value="MDV2468975.1"/>
    <property type="molecule type" value="Genomic_DNA"/>
</dbReference>